<sequence>MVGHEERRCREHANGGFCYKDMQNFAHFTLIKCKQRLSMVVSRLLLQLSTLHKCKIHSTNLRLLSYFLIVIALAGQLGGGWLFCVADSRMELSSDLSLPSDTLSGSSIDFSGRCCDVFNLFNKIDQRNSKATTNMNEINYIQKRCLNRRSRDRKRFDTKQSMPLGCICDTNYSYHHILVCDTPRE</sequence>
<accession>A0A0M3IEA7</accession>
<keyword evidence="1" id="KW-0812">Transmembrane</keyword>
<dbReference type="Proteomes" id="UP000036681">
    <property type="component" value="Unplaced"/>
</dbReference>
<keyword evidence="2" id="KW-1185">Reference proteome</keyword>
<evidence type="ECO:0000313" key="2">
    <source>
        <dbReference type="Proteomes" id="UP000036681"/>
    </source>
</evidence>
<protein>
    <submittedName>
        <fullName evidence="3">IlGF domain-containing protein</fullName>
    </submittedName>
</protein>
<keyword evidence="1" id="KW-1133">Transmembrane helix</keyword>
<feature type="transmembrane region" description="Helical" evidence="1">
    <location>
        <begin position="63"/>
        <end position="83"/>
    </location>
</feature>
<evidence type="ECO:0000313" key="3">
    <source>
        <dbReference type="WBParaSite" id="ALUE_0001642001-mRNA-1"/>
    </source>
</evidence>
<reference evidence="3" key="1">
    <citation type="submission" date="2017-02" db="UniProtKB">
        <authorList>
            <consortium name="WormBaseParasite"/>
        </authorList>
    </citation>
    <scope>IDENTIFICATION</scope>
</reference>
<name>A0A0M3IEA7_ASCLU</name>
<keyword evidence="1" id="KW-0472">Membrane</keyword>
<dbReference type="AlphaFoldDB" id="A0A0M3IEA7"/>
<dbReference type="WBParaSite" id="ALUE_0001642001-mRNA-1">
    <property type="protein sequence ID" value="ALUE_0001642001-mRNA-1"/>
    <property type="gene ID" value="ALUE_0001642001"/>
</dbReference>
<evidence type="ECO:0000256" key="1">
    <source>
        <dbReference type="SAM" id="Phobius"/>
    </source>
</evidence>
<organism evidence="2 3">
    <name type="scientific">Ascaris lumbricoides</name>
    <name type="common">Giant roundworm</name>
    <dbReference type="NCBI Taxonomy" id="6252"/>
    <lineage>
        <taxon>Eukaryota</taxon>
        <taxon>Metazoa</taxon>
        <taxon>Ecdysozoa</taxon>
        <taxon>Nematoda</taxon>
        <taxon>Chromadorea</taxon>
        <taxon>Rhabditida</taxon>
        <taxon>Spirurina</taxon>
        <taxon>Ascaridomorpha</taxon>
        <taxon>Ascaridoidea</taxon>
        <taxon>Ascarididae</taxon>
        <taxon>Ascaris</taxon>
    </lineage>
</organism>
<proteinExistence type="predicted"/>